<keyword evidence="2" id="KW-1185">Reference proteome</keyword>
<accession>A0A7R5WD25</accession>
<name>A0A7R5WD25_9POXV</name>
<evidence type="ECO:0000313" key="2">
    <source>
        <dbReference type="Proteomes" id="UP000593702"/>
    </source>
</evidence>
<evidence type="ECO:0000313" key="1">
    <source>
        <dbReference type="EMBL" id="AKS26382.1"/>
    </source>
</evidence>
<protein>
    <submittedName>
        <fullName evidence="1">Uncharacterized protein</fullName>
    </submittedName>
</protein>
<organism evidence="1 2">
    <name type="scientific">Diachasmimorpha longicaudata entomopoxvirus</name>
    <dbReference type="NCBI Taxonomy" id="109981"/>
    <lineage>
        <taxon>Viruses</taxon>
        <taxon>Varidnaviria</taxon>
        <taxon>Bamfordvirae</taxon>
        <taxon>Nucleocytoviricota</taxon>
        <taxon>Pokkesviricetes</taxon>
        <taxon>Chitovirales</taxon>
        <taxon>Poxviridae</taxon>
        <taxon>Entomopoxvirinae</taxon>
        <taxon>Epsilonentomopoxvirus</taxon>
        <taxon>Epsilonentomopoxvirus dlongicaudata</taxon>
        <taxon>Diachasmimorpha entomopoxvirus</taxon>
    </lineage>
</organism>
<dbReference type="EMBL" id="KR095315">
    <property type="protein sequence ID" value="AKS26382.1"/>
    <property type="molecule type" value="Genomic_DNA"/>
</dbReference>
<dbReference type="Proteomes" id="UP000593702">
    <property type="component" value="Segment"/>
</dbReference>
<proteinExistence type="predicted"/>
<reference evidence="1 2" key="1">
    <citation type="submission" date="2015-04" db="EMBL/GenBank/DDBJ databases">
        <title>Diachasmimorpha longicaudata entomopoxvirus genome.</title>
        <authorList>
            <person name="Coffman K.A."/>
            <person name="Burke G.R."/>
        </authorList>
    </citation>
    <scope>NUCLEOTIDE SEQUENCE [LARGE SCALE GENOMIC DNA]</scope>
</reference>
<gene>
    <name evidence="1" type="ORF">DLEV_091</name>
</gene>
<sequence>MASTATRIFEPIETGDVSKTSKIYSNYFKIIQSKQEPFNYIIVYGTKDDVIQILKEYPHYNIVFSIKTCYALSDIVTKIVKTLKDMKIPVYPANVEIPDNIMLTEDDFAYIELENVDLVDLLRALNYIKDKLQKPSPINFLKKLFKK</sequence>